<dbReference type="RefSeq" id="WP_127727022.1">
    <property type="nucleotide sequence ID" value="NZ_SACP01000001.1"/>
</dbReference>
<reference evidence="1 2" key="1">
    <citation type="submission" date="2019-01" db="EMBL/GenBank/DDBJ databases">
        <authorList>
            <person name="Chen W.-M."/>
        </authorList>
    </citation>
    <scope>NUCLEOTIDE SEQUENCE [LARGE SCALE GENOMIC DNA]</scope>
    <source>
        <strain evidence="1 2">TER-1</strain>
    </source>
</reference>
<dbReference type="EMBL" id="SACP01000001">
    <property type="protein sequence ID" value="RVU21779.1"/>
    <property type="molecule type" value="Genomic_DNA"/>
</dbReference>
<name>A0A437PHM2_9HYPH</name>
<sequence>MTTEIDRLVVSLEANIGAYERELARAAPAAERAVAEIERRFATGGTRIAGAMARTGAALREEVARMAGARPRVADDDSAYRGEADRIARRTALLRIEAETVGQSEAAAAKAEAAYRLLEAAKRADLTVTPALREEIDRVAAAYGAASEQAAEAEEVQRRFLQSSRDLGASLAEGLKGAVLKGEALSTVLSKLSTSLASRAIDRGVEGLFGRGGAGTGLFGDLLGGLGLNPTGRAGGGPVSPGIAYTVGERGRETFVPLQPGRILPAATTAAAPQAPRPIQVSVVVNAADAPSFARAEGQITAALARAVQRGTRSL</sequence>
<protein>
    <recommendedName>
        <fullName evidence="3">Phage tail tape measure protein</fullName>
    </recommendedName>
</protein>
<dbReference type="OrthoDB" id="7996304at2"/>
<evidence type="ECO:0000313" key="2">
    <source>
        <dbReference type="Proteomes" id="UP000286997"/>
    </source>
</evidence>
<proteinExistence type="predicted"/>
<dbReference type="Proteomes" id="UP000286997">
    <property type="component" value="Unassembled WGS sequence"/>
</dbReference>
<organism evidence="1 2">
    <name type="scientific">Methylobacterium oryzihabitans</name>
    <dbReference type="NCBI Taxonomy" id="2499852"/>
    <lineage>
        <taxon>Bacteria</taxon>
        <taxon>Pseudomonadati</taxon>
        <taxon>Pseudomonadota</taxon>
        <taxon>Alphaproteobacteria</taxon>
        <taxon>Hyphomicrobiales</taxon>
        <taxon>Methylobacteriaceae</taxon>
        <taxon>Methylobacterium</taxon>
    </lineage>
</organism>
<accession>A0A437PHM2</accession>
<dbReference type="AlphaFoldDB" id="A0A437PHM2"/>
<evidence type="ECO:0000313" key="1">
    <source>
        <dbReference type="EMBL" id="RVU21779.1"/>
    </source>
</evidence>
<gene>
    <name evidence="1" type="ORF">EOE48_01660</name>
</gene>
<evidence type="ECO:0008006" key="3">
    <source>
        <dbReference type="Google" id="ProtNLM"/>
    </source>
</evidence>
<comment type="caution">
    <text evidence="1">The sequence shown here is derived from an EMBL/GenBank/DDBJ whole genome shotgun (WGS) entry which is preliminary data.</text>
</comment>
<keyword evidence="2" id="KW-1185">Reference proteome</keyword>